<proteinExistence type="predicted"/>
<dbReference type="HOGENOM" id="CLU_2264177_0_0_1"/>
<reference evidence="2" key="2">
    <citation type="submission" date="2015-01" db="EMBL/GenBank/DDBJ databases">
        <title>Evolutionary Origins and Diversification of the Mycorrhizal Mutualists.</title>
        <authorList>
            <consortium name="DOE Joint Genome Institute"/>
            <consortium name="Mycorrhizal Genomics Consortium"/>
            <person name="Kohler A."/>
            <person name="Kuo A."/>
            <person name="Nagy L.G."/>
            <person name="Floudas D."/>
            <person name="Copeland A."/>
            <person name="Barry K.W."/>
            <person name="Cichocki N."/>
            <person name="Veneault-Fourrey C."/>
            <person name="LaButti K."/>
            <person name="Lindquist E.A."/>
            <person name="Lipzen A."/>
            <person name="Lundell T."/>
            <person name="Morin E."/>
            <person name="Murat C."/>
            <person name="Riley R."/>
            <person name="Ohm R."/>
            <person name="Sun H."/>
            <person name="Tunlid A."/>
            <person name="Henrissat B."/>
            <person name="Grigoriev I.V."/>
            <person name="Hibbett D.S."/>
            <person name="Martin F."/>
        </authorList>
    </citation>
    <scope>NUCLEOTIDE SEQUENCE [LARGE SCALE GENOMIC DNA]</scope>
    <source>
        <strain evidence="2">LaAM-08-1</strain>
    </source>
</reference>
<gene>
    <name evidence="1" type="ORF">K443DRAFT_208134</name>
</gene>
<evidence type="ECO:0000313" key="2">
    <source>
        <dbReference type="Proteomes" id="UP000054477"/>
    </source>
</evidence>
<keyword evidence="2" id="KW-1185">Reference proteome</keyword>
<dbReference type="AlphaFoldDB" id="A0A0C9WMT7"/>
<reference evidence="1 2" key="1">
    <citation type="submission" date="2014-04" db="EMBL/GenBank/DDBJ databases">
        <authorList>
            <consortium name="DOE Joint Genome Institute"/>
            <person name="Kuo A."/>
            <person name="Kohler A."/>
            <person name="Nagy L.G."/>
            <person name="Floudas D."/>
            <person name="Copeland A."/>
            <person name="Barry K.W."/>
            <person name="Cichocki N."/>
            <person name="Veneault-Fourrey C."/>
            <person name="LaButti K."/>
            <person name="Lindquist E.A."/>
            <person name="Lipzen A."/>
            <person name="Lundell T."/>
            <person name="Morin E."/>
            <person name="Murat C."/>
            <person name="Sun H."/>
            <person name="Tunlid A."/>
            <person name="Henrissat B."/>
            <person name="Grigoriev I.V."/>
            <person name="Hibbett D.S."/>
            <person name="Martin F."/>
            <person name="Nordberg H.P."/>
            <person name="Cantor M.N."/>
            <person name="Hua S.X."/>
        </authorList>
    </citation>
    <scope>NUCLEOTIDE SEQUENCE [LARGE SCALE GENOMIC DNA]</scope>
    <source>
        <strain evidence="1 2">LaAM-08-1</strain>
    </source>
</reference>
<accession>A0A0C9WMT7</accession>
<evidence type="ECO:0000313" key="1">
    <source>
        <dbReference type="EMBL" id="KIJ98474.1"/>
    </source>
</evidence>
<protein>
    <submittedName>
        <fullName evidence="1">Uncharacterized protein</fullName>
    </submittedName>
</protein>
<sequence length="103" mass="11688">MKARDGIYKARMVSTTTFLPSQGLRLFSGSPFFSFGLPFEAGEVFMSLLHFPFEVTYTLILPSSLRYGGPVVSVHILVHRVLRELTFSLTFTVFYLGPFCHFL</sequence>
<organism evidence="1 2">
    <name type="scientific">Laccaria amethystina LaAM-08-1</name>
    <dbReference type="NCBI Taxonomy" id="1095629"/>
    <lineage>
        <taxon>Eukaryota</taxon>
        <taxon>Fungi</taxon>
        <taxon>Dikarya</taxon>
        <taxon>Basidiomycota</taxon>
        <taxon>Agaricomycotina</taxon>
        <taxon>Agaricomycetes</taxon>
        <taxon>Agaricomycetidae</taxon>
        <taxon>Agaricales</taxon>
        <taxon>Agaricineae</taxon>
        <taxon>Hydnangiaceae</taxon>
        <taxon>Laccaria</taxon>
    </lineage>
</organism>
<dbReference type="EMBL" id="KN838668">
    <property type="protein sequence ID" value="KIJ98474.1"/>
    <property type="molecule type" value="Genomic_DNA"/>
</dbReference>
<name>A0A0C9WMT7_9AGAR</name>
<dbReference type="Proteomes" id="UP000054477">
    <property type="component" value="Unassembled WGS sequence"/>
</dbReference>